<evidence type="ECO:0000256" key="14">
    <source>
        <dbReference type="ARBA" id="ARBA00048988"/>
    </source>
</evidence>
<evidence type="ECO:0000256" key="6">
    <source>
        <dbReference type="ARBA" id="ARBA00022806"/>
    </source>
</evidence>
<dbReference type="EMBL" id="MWIO01000035">
    <property type="protein sequence ID" value="THD06453.1"/>
    <property type="molecule type" value="Genomic_DNA"/>
</dbReference>
<feature type="binding site" evidence="15">
    <location>
        <position position="1108"/>
    </location>
    <ligand>
        <name>Mg(2+)</name>
        <dbReference type="ChEBI" id="CHEBI:18420"/>
    </ligand>
</feature>
<keyword evidence="12 15" id="KW-0413">Isomerase</keyword>
<evidence type="ECO:0000256" key="16">
    <source>
        <dbReference type="PROSITE-ProRule" id="PRU00560"/>
    </source>
</evidence>
<comment type="catalytic activity">
    <reaction evidence="13 15">
        <text>Couples ATP hydrolysis with the unwinding of duplex DNA by translocating in the 3'-5' direction.</text>
        <dbReference type="EC" id="5.6.2.4"/>
    </reaction>
</comment>
<evidence type="ECO:0000313" key="20">
    <source>
        <dbReference type="Proteomes" id="UP000306317"/>
    </source>
</evidence>
<evidence type="ECO:0000256" key="10">
    <source>
        <dbReference type="ARBA" id="ARBA00023125"/>
    </source>
</evidence>
<keyword evidence="7 15" id="KW-0269">Exonuclease</keyword>
<dbReference type="InterPro" id="IPR004586">
    <property type="entry name" value="RecB"/>
</dbReference>
<feature type="binding site" evidence="15">
    <location>
        <position position="990"/>
    </location>
    <ligand>
        <name>Mg(2+)</name>
        <dbReference type="ChEBI" id="CHEBI:18420"/>
    </ligand>
</feature>
<name>A0A4S3KD94_9GAMM</name>
<dbReference type="RefSeq" id="WP_136259139.1">
    <property type="nucleotide sequence ID" value="NZ_MWIO01000035.1"/>
</dbReference>
<keyword evidence="5 15" id="KW-0378">Hydrolase</keyword>
<feature type="domain" description="UvrD-like helicase ATP-binding" evidence="17">
    <location>
        <begin position="1"/>
        <end position="462"/>
    </location>
</feature>
<evidence type="ECO:0000256" key="1">
    <source>
        <dbReference type="ARBA" id="ARBA00022722"/>
    </source>
</evidence>
<keyword evidence="11 15" id="KW-0234">DNA repair</keyword>
<reference evidence="19 20" key="1">
    <citation type="submission" date="2017-02" db="EMBL/GenBank/DDBJ databases">
        <title>Whole genome sequencing of Rhodanobacter lindaniclasticus DSM 17932.</title>
        <authorList>
            <person name="Kumar S."/>
            <person name="Patil P."/>
            <person name="Patil P.B."/>
        </authorList>
    </citation>
    <scope>NUCLEOTIDE SEQUENCE [LARGE SCALE GENOMIC DNA]</scope>
    <source>
        <strain evidence="19 20">DSM 17932</strain>
    </source>
</reference>
<keyword evidence="3 15" id="KW-0547">Nucleotide-binding</keyword>
<feature type="domain" description="UvrD-like helicase C-terminal" evidence="18">
    <location>
        <begin position="463"/>
        <end position="770"/>
    </location>
</feature>
<dbReference type="InterPro" id="IPR000212">
    <property type="entry name" value="DNA_helicase_UvrD/REP"/>
</dbReference>
<dbReference type="PROSITE" id="PS51217">
    <property type="entry name" value="UVRD_HELICASE_CTER"/>
    <property type="match status" value="1"/>
</dbReference>
<dbReference type="GO" id="GO:0009338">
    <property type="term" value="C:exodeoxyribonuclease V complex"/>
    <property type="evidence" value="ECO:0007669"/>
    <property type="project" value="TreeGrafter"/>
</dbReference>
<comment type="catalytic activity">
    <reaction evidence="15">
        <text>Exonucleolytic cleavage (in the presence of ATP) in either 5'- to 3'- or 3'- to 5'-direction to yield 5'-phosphooligonucleotides.</text>
        <dbReference type="EC" id="3.1.11.5"/>
    </reaction>
</comment>
<keyword evidence="8 15" id="KW-0067">ATP-binding</keyword>
<feature type="active site" description="For nuclease activity" evidence="15">
    <location>
        <position position="1121"/>
    </location>
</feature>
<keyword evidence="9 15" id="KW-0460">Magnesium</keyword>
<evidence type="ECO:0000256" key="4">
    <source>
        <dbReference type="ARBA" id="ARBA00022763"/>
    </source>
</evidence>
<comment type="cofactor">
    <cofactor evidence="15">
        <name>Mg(2+)</name>
        <dbReference type="ChEBI" id="CHEBI:18420"/>
    </cofactor>
    <text evidence="15">Binds 1 Mg(2+) ion per subunit.</text>
</comment>
<evidence type="ECO:0000256" key="13">
    <source>
        <dbReference type="ARBA" id="ARBA00034617"/>
    </source>
</evidence>
<dbReference type="InterPro" id="IPR027417">
    <property type="entry name" value="P-loop_NTPase"/>
</dbReference>
<sequence length="1220" mass="134084">MTALAALQPLDVPLQGVQLIEASAGTGKTWTIAALYLRLVLGHGRAGPALLPPQILVLTFTKAATAELRERIRARLAEAAEVFRGQRTPDDYLTRLMAHYPAGDARALAARQLELAAQWMDEAAVFTIHGWCQRMLGQHAFDSGHPLVQEVNSDESALLAEAVRDYWRQHCFVLEREHSARISALWANPAQLQAAVAPLLRQPLEQLRVGGEPLPQIDDLASMLSGHYASLADAERAARQDWSEHAGAPATMLREALQAKALNGRTYTAAKLDSDLAVLQAWIDGAIRPPRDVIERAAQTRLSASTNKNGSTPTHPCFEAMDRLLAAIDATGSPQPLVLAHAVPWIAARLQAAKQRLAQMGYDDMLTRLDQALHGISGERLASTIATQYPVALIDEFQDTDPLQWRIFQRTHAGRADTGLLLIGDPKQAIYGFRGADIHTYLRARRRAQSPTWTLGTNYRSTAALVRAVNHLFEHAEQHPRGAFAFGKGADALPFFPVRAHGRKETLLLDGKPVAALQLARAASLEPIGKGAGQTGLADHAAAWLVHLLDAAQRGRCGFDDGEHPLRPLVPGDVAILVRNGTEAACVRQALRARGLASVYLSDRESVFASAEAADLLLWLRACAEPGSDRAMRAALATATLDQDYAALDLLNRDETCWEAMSERFRQLHELWLKHGVLAMLHELLHRFELPAQLLRRDDGERALTNLLHLAELLQQAAATLDGEHALLRHLAHQITQAGEAGAEPADEKIVRLESEAALIQVITIHKSKGLEYPLVLLPFICFARETKASDRFVLHQQDGSATLDLVVSETDRGRADRERLQEDLRLFYVAVTRAIHACWLGVANPRDGQKKASGLHKSAFGYVLNGDEPIAEGELAAQLEALADEQAEVHLVTLDAEPATHRYQPTRGEVPVQPARRYHGTPVEPWWIASYSALRIGHEDNSRPAAPETARQDVLAEGLAGEAVDPPAAGAAVGIHAFPRGAEPGTFLHELLEWCAEAGFAATADSPQVLQALIARRCQRRGWDEFADTLSQWLPDFLRTPLALPDGQRVSLADADGHRAEMEFWFEARHVHTLALDRLVSAQTLAARPRPALLADQLNGMLKGFIDLIVEHGGRWYVVDYKSNWLGGDARAYSAEAMDASVRHSRYDLQYAIYTLALHRQLHARLPGYDYERHIGGVLYLYLRGVDGHGHGVHRERLPFALIDAMDRLFAEGESRDAA</sequence>
<dbReference type="GO" id="GO:0005829">
    <property type="term" value="C:cytosol"/>
    <property type="evidence" value="ECO:0007669"/>
    <property type="project" value="TreeGrafter"/>
</dbReference>
<evidence type="ECO:0000256" key="2">
    <source>
        <dbReference type="ARBA" id="ARBA00022723"/>
    </source>
</evidence>
<dbReference type="GO" id="GO:0000287">
    <property type="term" value="F:magnesium ion binding"/>
    <property type="evidence" value="ECO:0007669"/>
    <property type="project" value="UniProtKB-UniRule"/>
</dbReference>
<gene>
    <name evidence="15" type="primary">recB</name>
    <name evidence="19" type="ORF">B1991_13160</name>
</gene>
<dbReference type="Proteomes" id="UP000306317">
    <property type="component" value="Unassembled WGS sequence"/>
</dbReference>
<dbReference type="AlphaFoldDB" id="A0A4S3KD94"/>
<dbReference type="OrthoDB" id="9810135at2"/>
<feature type="region of interest" description="Nuclease activity, interacts with RecD and RecA" evidence="15">
    <location>
        <begin position="926"/>
        <end position="1220"/>
    </location>
</feature>
<dbReference type="PANTHER" id="PTHR11070:SF23">
    <property type="entry name" value="RECBCD ENZYME SUBUNIT RECB"/>
    <property type="match status" value="1"/>
</dbReference>
<keyword evidence="1 15" id="KW-0540">Nuclease</keyword>
<evidence type="ECO:0000259" key="18">
    <source>
        <dbReference type="PROSITE" id="PS51217"/>
    </source>
</evidence>
<comment type="function">
    <text evidence="15">A helicase/nuclease that prepares dsDNA breaks (DSB) for recombinational DNA repair. Binds to DSBs and unwinds DNA via a highly rapid and processive ATP-dependent bidirectional helicase activity. Unwinds dsDNA until it encounters a Chi (crossover hotspot instigator) sequence from the 3' direction. Cuts ssDNA a few nucleotides 3' to the Chi site. The properties and activities of the enzyme are changed at Chi. The Chi-altered holoenzyme produces a long 3'-ssDNA overhang and facilitates RecA-binding to the ssDNA for homologous DNA recombination and repair. Holoenzyme degrades any linearized DNA that is unable to undergo homologous recombination. In the holoenzyme this subunit contributes ATPase, 3'-5' helicase, exonuclease activity and loads RecA onto ssDNA.</text>
</comment>
<keyword evidence="2 15" id="KW-0479">Metal-binding</keyword>
<dbReference type="Pfam" id="PF00580">
    <property type="entry name" value="UvrD-helicase"/>
    <property type="match status" value="1"/>
</dbReference>
<evidence type="ECO:0000256" key="15">
    <source>
        <dbReference type="HAMAP-Rule" id="MF_01485"/>
    </source>
</evidence>
<dbReference type="GO" id="GO:0003677">
    <property type="term" value="F:DNA binding"/>
    <property type="evidence" value="ECO:0007669"/>
    <property type="project" value="UniProtKB-UniRule"/>
</dbReference>
<comment type="domain">
    <text evidence="15">The C-terminal domain has nuclease activity and interacts with RecD. It interacts with RecA, facilitating its loading onto ssDNA.</text>
</comment>
<comment type="miscellaneous">
    <text evidence="15">In the RecBCD complex, RecB has a slow 3'-5' helicase, an exonuclease activity and loads RecA onto ssDNA, RecD has a fast 5'-3' helicase activity, while RecC stimulates the ATPase and processivity of the RecB helicase and contributes to recognition of the Chi site.</text>
</comment>
<dbReference type="InterPro" id="IPR011335">
    <property type="entry name" value="Restrct_endonuc-II-like"/>
</dbReference>
<comment type="subunit">
    <text evidence="15">Heterotrimer of RecB, RecC and RecD. All subunits contribute to DNA-binding. Interacts with RecA.</text>
</comment>
<keyword evidence="10 15" id="KW-0238">DNA-binding</keyword>
<proteinExistence type="inferred from homology"/>
<dbReference type="Pfam" id="PF13361">
    <property type="entry name" value="UvrD_C"/>
    <property type="match status" value="1"/>
</dbReference>
<dbReference type="InterPro" id="IPR014017">
    <property type="entry name" value="DNA_helicase_UvrD-like_C"/>
</dbReference>
<comment type="domain">
    <text evidence="15">The N-terminal DNA-binding domain is a ssDNA-dependent ATPase and has ATP-dependent 3'-5' helicase function. This domain interacts with RecC.</text>
</comment>
<protein>
    <recommendedName>
        <fullName evidence="15">RecBCD enzyme subunit RecB</fullName>
        <ecNumber evidence="15">3.1.11.5</ecNumber>
        <ecNumber evidence="15">5.6.2.4</ecNumber>
    </recommendedName>
    <alternativeName>
        <fullName evidence="15">DNA 3'-5' helicase subunit RecB</fullName>
    </alternativeName>
    <alternativeName>
        <fullName evidence="15">Exonuclease V subunit RecB</fullName>
        <shortName evidence="15">ExoV subunit RecB</shortName>
    </alternativeName>
    <alternativeName>
        <fullName evidence="15">Helicase/nuclease RecBCD subunit RecB</fullName>
    </alternativeName>
</protein>
<dbReference type="EC" id="3.1.11.5" evidence="15"/>
<evidence type="ECO:0000256" key="12">
    <source>
        <dbReference type="ARBA" id="ARBA00023235"/>
    </source>
</evidence>
<feature type="binding site" evidence="15">
    <location>
        <position position="1121"/>
    </location>
    <ligand>
        <name>Mg(2+)</name>
        <dbReference type="ChEBI" id="CHEBI:18420"/>
    </ligand>
</feature>
<dbReference type="InterPro" id="IPR011604">
    <property type="entry name" value="PDDEXK-like_dom_sf"/>
</dbReference>
<dbReference type="Gene3D" id="3.90.320.10">
    <property type="match status" value="1"/>
</dbReference>
<evidence type="ECO:0000256" key="8">
    <source>
        <dbReference type="ARBA" id="ARBA00022840"/>
    </source>
</evidence>
<dbReference type="EC" id="5.6.2.4" evidence="15"/>
<feature type="binding site" evidence="16">
    <location>
        <begin position="22"/>
        <end position="29"/>
    </location>
    <ligand>
        <name>ATP</name>
        <dbReference type="ChEBI" id="CHEBI:30616"/>
    </ligand>
</feature>
<evidence type="ECO:0000256" key="11">
    <source>
        <dbReference type="ARBA" id="ARBA00023204"/>
    </source>
</evidence>
<accession>A0A4S3KD94</accession>
<dbReference type="GO" id="GO:0008854">
    <property type="term" value="F:exodeoxyribonuclease V activity"/>
    <property type="evidence" value="ECO:0007669"/>
    <property type="project" value="UniProtKB-EC"/>
</dbReference>
<dbReference type="Gene3D" id="3.40.50.300">
    <property type="entry name" value="P-loop containing nucleotide triphosphate hydrolases"/>
    <property type="match status" value="2"/>
</dbReference>
<comment type="similarity">
    <text evidence="15">Belongs to the helicase family. UvrD subfamily.</text>
</comment>
<comment type="catalytic activity">
    <reaction evidence="14 15">
        <text>ATP + H2O = ADP + phosphate + H(+)</text>
        <dbReference type="Rhea" id="RHEA:13065"/>
        <dbReference type="ChEBI" id="CHEBI:15377"/>
        <dbReference type="ChEBI" id="CHEBI:15378"/>
        <dbReference type="ChEBI" id="CHEBI:30616"/>
        <dbReference type="ChEBI" id="CHEBI:43474"/>
        <dbReference type="ChEBI" id="CHEBI:456216"/>
        <dbReference type="EC" id="5.6.2.4"/>
    </reaction>
</comment>
<keyword evidence="4 15" id="KW-0227">DNA damage</keyword>
<evidence type="ECO:0000256" key="3">
    <source>
        <dbReference type="ARBA" id="ARBA00022741"/>
    </source>
</evidence>
<comment type="caution">
    <text evidence="19">The sequence shown here is derived from an EMBL/GenBank/DDBJ whole genome shotgun (WGS) entry which is preliminary data.</text>
</comment>
<dbReference type="PROSITE" id="PS51198">
    <property type="entry name" value="UVRD_HELICASE_ATP_BIND"/>
    <property type="match status" value="1"/>
</dbReference>
<evidence type="ECO:0000313" key="19">
    <source>
        <dbReference type="EMBL" id="THD06453.1"/>
    </source>
</evidence>
<dbReference type="GO" id="GO:0000724">
    <property type="term" value="P:double-strand break repair via homologous recombination"/>
    <property type="evidence" value="ECO:0007669"/>
    <property type="project" value="UniProtKB-UniRule"/>
</dbReference>
<dbReference type="SUPFAM" id="SSF52980">
    <property type="entry name" value="Restriction endonuclease-like"/>
    <property type="match status" value="1"/>
</dbReference>
<evidence type="ECO:0000259" key="17">
    <source>
        <dbReference type="PROSITE" id="PS51198"/>
    </source>
</evidence>
<dbReference type="InterPro" id="IPR038726">
    <property type="entry name" value="PDDEXK_AddAB-type"/>
</dbReference>
<dbReference type="HAMAP" id="MF_01485">
    <property type="entry name" value="RecB"/>
    <property type="match status" value="1"/>
</dbReference>
<dbReference type="Pfam" id="PF12705">
    <property type="entry name" value="PDDEXK_1"/>
    <property type="match status" value="1"/>
</dbReference>
<dbReference type="CDD" id="cd22352">
    <property type="entry name" value="RecB_C-like"/>
    <property type="match status" value="1"/>
</dbReference>
<organism evidence="19 20">
    <name type="scientific">Rhodanobacter lindaniclasticus</name>
    <dbReference type="NCBI Taxonomy" id="75310"/>
    <lineage>
        <taxon>Bacteria</taxon>
        <taxon>Pseudomonadati</taxon>
        <taxon>Pseudomonadota</taxon>
        <taxon>Gammaproteobacteria</taxon>
        <taxon>Lysobacterales</taxon>
        <taxon>Rhodanobacteraceae</taxon>
        <taxon>Rhodanobacter</taxon>
    </lineage>
</organism>
<dbReference type="NCBIfam" id="TIGR00609">
    <property type="entry name" value="recB"/>
    <property type="match status" value="1"/>
</dbReference>
<dbReference type="PANTHER" id="PTHR11070">
    <property type="entry name" value="UVRD / RECB / PCRA DNA HELICASE FAMILY MEMBER"/>
    <property type="match status" value="1"/>
</dbReference>
<dbReference type="GO" id="GO:0043138">
    <property type="term" value="F:3'-5' DNA helicase activity"/>
    <property type="evidence" value="ECO:0007669"/>
    <property type="project" value="UniProtKB-UniRule"/>
</dbReference>
<dbReference type="GO" id="GO:0005524">
    <property type="term" value="F:ATP binding"/>
    <property type="evidence" value="ECO:0007669"/>
    <property type="project" value="UniProtKB-UniRule"/>
</dbReference>
<dbReference type="GO" id="GO:0016887">
    <property type="term" value="F:ATP hydrolysis activity"/>
    <property type="evidence" value="ECO:0007669"/>
    <property type="project" value="RHEA"/>
</dbReference>
<evidence type="ECO:0000256" key="7">
    <source>
        <dbReference type="ARBA" id="ARBA00022839"/>
    </source>
</evidence>
<keyword evidence="6 15" id="KW-0347">Helicase</keyword>
<evidence type="ECO:0000256" key="9">
    <source>
        <dbReference type="ARBA" id="ARBA00022842"/>
    </source>
</evidence>
<dbReference type="InterPro" id="IPR014016">
    <property type="entry name" value="UvrD-like_ATP-bd"/>
</dbReference>
<dbReference type="Gene3D" id="1.10.486.10">
    <property type="entry name" value="PCRA, domain 4"/>
    <property type="match status" value="1"/>
</dbReference>
<feature type="region of interest" description="DNA-binding and helicase activity, interacts with RecC" evidence="15">
    <location>
        <begin position="1"/>
        <end position="877"/>
    </location>
</feature>
<evidence type="ECO:0000256" key="5">
    <source>
        <dbReference type="ARBA" id="ARBA00022801"/>
    </source>
</evidence>
<dbReference type="SUPFAM" id="SSF52540">
    <property type="entry name" value="P-loop containing nucleoside triphosphate hydrolases"/>
    <property type="match status" value="1"/>
</dbReference>
<keyword evidence="20" id="KW-1185">Reference proteome</keyword>
<dbReference type="Gene3D" id="1.10.3170.10">
    <property type="entry name" value="Recbcd, chain B, domain 2"/>
    <property type="match status" value="1"/>
</dbReference>